<proteinExistence type="predicted"/>
<keyword evidence="2" id="KW-1185">Reference proteome</keyword>
<evidence type="ECO:0000313" key="2">
    <source>
        <dbReference type="Proteomes" id="UP000887565"/>
    </source>
</evidence>
<accession>A0A915L7A5</accession>
<sequence length="140" mass="15220">MALLRTNVISKCKSNIPIKINDKLCAATNSDDGYLFTMESQAVGDSRSLEESCDNRRHEEVSSRASSASCPCSSSKPPIKRKSSMDSNESTMFYKELAQTASKLLENEQDDEISSFALGNRAPRSDGSSNFLKNLGGLGI</sequence>
<dbReference type="Proteomes" id="UP000887565">
    <property type="component" value="Unplaced"/>
</dbReference>
<organism evidence="2 3">
    <name type="scientific">Romanomermis culicivorax</name>
    <name type="common">Nematode worm</name>
    <dbReference type="NCBI Taxonomy" id="13658"/>
    <lineage>
        <taxon>Eukaryota</taxon>
        <taxon>Metazoa</taxon>
        <taxon>Ecdysozoa</taxon>
        <taxon>Nematoda</taxon>
        <taxon>Enoplea</taxon>
        <taxon>Dorylaimia</taxon>
        <taxon>Mermithida</taxon>
        <taxon>Mermithoidea</taxon>
        <taxon>Mermithidae</taxon>
        <taxon>Romanomermis</taxon>
    </lineage>
</organism>
<feature type="compositionally biased region" description="Basic and acidic residues" evidence="1">
    <location>
        <begin position="47"/>
        <end position="62"/>
    </location>
</feature>
<reference evidence="3" key="1">
    <citation type="submission" date="2022-11" db="UniProtKB">
        <authorList>
            <consortium name="WormBaseParasite"/>
        </authorList>
    </citation>
    <scope>IDENTIFICATION</scope>
</reference>
<feature type="region of interest" description="Disordered" evidence="1">
    <location>
        <begin position="45"/>
        <end position="87"/>
    </location>
</feature>
<feature type="compositionally biased region" description="Low complexity" evidence="1">
    <location>
        <begin position="63"/>
        <end position="77"/>
    </location>
</feature>
<dbReference type="AlphaFoldDB" id="A0A915L7A5"/>
<name>A0A915L7A5_ROMCU</name>
<evidence type="ECO:0000256" key="1">
    <source>
        <dbReference type="SAM" id="MobiDB-lite"/>
    </source>
</evidence>
<protein>
    <submittedName>
        <fullName evidence="3">Uncharacterized protein</fullName>
    </submittedName>
</protein>
<evidence type="ECO:0000313" key="3">
    <source>
        <dbReference type="WBParaSite" id="nRc.2.0.1.t45625-RA"/>
    </source>
</evidence>
<dbReference type="WBParaSite" id="nRc.2.0.1.t45625-RA">
    <property type="protein sequence ID" value="nRc.2.0.1.t45625-RA"/>
    <property type="gene ID" value="nRc.2.0.1.g45625"/>
</dbReference>